<keyword evidence="2 6" id="KW-0853">WD repeat</keyword>
<reference evidence="8 9" key="2">
    <citation type="journal article" date="2018" name="New Phytol.">
        <title>High intraspecific genome diversity in the model arbuscular mycorrhizal symbiont Rhizophagus irregularis.</title>
        <authorList>
            <person name="Chen E.C.H."/>
            <person name="Morin E."/>
            <person name="Beaudet D."/>
            <person name="Noel J."/>
            <person name="Yildirir G."/>
            <person name="Ndikumana S."/>
            <person name="Charron P."/>
            <person name="St-Onge C."/>
            <person name="Giorgi J."/>
            <person name="Kruger M."/>
            <person name="Marton T."/>
            <person name="Ropars J."/>
            <person name="Grigoriev I.V."/>
            <person name="Hainaut M."/>
            <person name="Henrissat B."/>
            <person name="Roux C."/>
            <person name="Martin F."/>
            <person name="Corradi N."/>
        </authorList>
    </citation>
    <scope>NUCLEOTIDE SEQUENCE [LARGE SCALE GENOMIC DNA]</scope>
    <source>
        <strain evidence="8 9">DAOM 197198</strain>
    </source>
</reference>
<protein>
    <submittedName>
        <fullName evidence="8">WD40-repeat-containing domain protein</fullName>
    </submittedName>
</protein>
<reference evidence="8 9" key="1">
    <citation type="journal article" date="2013" name="Proc. Natl. Acad. Sci. U.S.A.">
        <title>Genome of an arbuscular mycorrhizal fungus provides insight into the oldest plant symbiosis.</title>
        <authorList>
            <person name="Tisserant E."/>
            <person name="Malbreil M."/>
            <person name="Kuo A."/>
            <person name="Kohler A."/>
            <person name="Symeonidi A."/>
            <person name="Balestrini R."/>
            <person name="Charron P."/>
            <person name="Duensing N."/>
            <person name="Frei Dit Frey N."/>
            <person name="Gianinazzi-Pearson V."/>
            <person name="Gilbert L.B."/>
            <person name="Handa Y."/>
            <person name="Herr J.R."/>
            <person name="Hijri M."/>
            <person name="Koul R."/>
            <person name="Kawaguchi M."/>
            <person name="Krajinski F."/>
            <person name="Lammers P.J."/>
            <person name="Masclaux F.G."/>
            <person name="Murat C."/>
            <person name="Morin E."/>
            <person name="Ndikumana S."/>
            <person name="Pagni M."/>
            <person name="Petitpierre D."/>
            <person name="Requena N."/>
            <person name="Rosikiewicz P."/>
            <person name="Riley R."/>
            <person name="Saito K."/>
            <person name="San Clemente H."/>
            <person name="Shapiro H."/>
            <person name="van Tuinen D."/>
            <person name="Becard G."/>
            <person name="Bonfante P."/>
            <person name="Paszkowski U."/>
            <person name="Shachar-Hill Y.Y."/>
            <person name="Tuskan G.A."/>
            <person name="Young P.W."/>
            <person name="Sanders I.R."/>
            <person name="Henrissat B."/>
            <person name="Rensing S.A."/>
            <person name="Grigoriev I.V."/>
            <person name="Corradi N."/>
            <person name="Roux C."/>
            <person name="Martin F."/>
        </authorList>
    </citation>
    <scope>NUCLEOTIDE SEQUENCE [LARGE SCALE GENOMIC DNA]</scope>
    <source>
        <strain evidence="8 9">DAOM 197198</strain>
    </source>
</reference>
<evidence type="ECO:0000256" key="1">
    <source>
        <dbReference type="ARBA" id="ARBA00008075"/>
    </source>
</evidence>
<proteinExistence type="inferred from homology"/>
<evidence type="ECO:0000256" key="4">
    <source>
        <dbReference type="ARBA" id="ARBA00023015"/>
    </source>
</evidence>
<name>A0A2P4QHR9_RHIID</name>
<dbReference type="VEuPathDB" id="FungiDB:RhiirFUN_005750"/>
<dbReference type="SMART" id="SM00320">
    <property type="entry name" value="WD40"/>
    <property type="match status" value="4"/>
</dbReference>
<evidence type="ECO:0000313" key="8">
    <source>
        <dbReference type="EMBL" id="POG77195.1"/>
    </source>
</evidence>
<evidence type="ECO:0000256" key="3">
    <source>
        <dbReference type="ARBA" id="ARBA00022737"/>
    </source>
</evidence>
<dbReference type="InterPro" id="IPR036322">
    <property type="entry name" value="WD40_repeat_dom_sf"/>
</dbReference>
<keyword evidence="4" id="KW-0805">Transcription regulation</keyword>
<gene>
    <name evidence="8" type="ORF">GLOIN_2v1837733</name>
</gene>
<dbReference type="Pfam" id="PF00400">
    <property type="entry name" value="WD40"/>
    <property type="match status" value="2"/>
</dbReference>
<evidence type="ECO:0000313" key="9">
    <source>
        <dbReference type="Proteomes" id="UP000018888"/>
    </source>
</evidence>
<feature type="region of interest" description="Disordered" evidence="7">
    <location>
        <begin position="365"/>
        <end position="386"/>
    </location>
</feature>
<dbReference type="InterPro" id="IPR015943">
    <property type="entry name" value="WD40/YVTN_repeat-like_dom_sf"/>
</dbReference>
<feature type="compositionally biased region" description="Basic residues" evidence="7">
    <location>
        <begin position="365"/>
        <end position="379"/>
    </location>
</feature>
<dbReference type="PROSITE" id="PS50082">
    <property type="entry name" value="WD_REPEATS_2"/>
    <property type="match status" value="2"/>
</dbReference>
<evidence type="ECO:0000256" key="7">
    <source>
        <dbReference type="SAM" id="MobiDB-lite"/>
    </source>
</evidence>
<evidence type="ECO:0000256" key="2">
    <source>
        <dbReference type="ARBA" id="ARBA00022574"/>
    </source>
</evidence>
<accession>A0A2P4QHR9</accession>
<dbReference type="PROSITE" id="PS50294">
    <property type="entry name" value="WD_REPEATS_REGION"/>
    <property type="match status" value="1"/>
</dbReference>
<keyword evidence="3" id="KW-0677">Repeat</keyword>
<dbReference type="InterPro" id="IPR051243">
    <property type="entry name" value="PcG_WD-repeat"/>
</dbReference>
<evidence type="ECO:0000256" key="5">
    <source>
        <dbReference type="ARBA" id="ARBA00023163"/>
    </source>
</evidence>
<dbReference type="AlphaFoldDB" id="A0A2P4QHR9"/>
<dbReference type="Gene3D" id="2.130.10.10">
    <property type="entry name" value="YVTN repeat-like/Quinoprotein amine dehydrogenase"/>
    <property type="match status" value="1"/>
</dbReference>
<keyword evidence="9" id="KW-1185">Reference proteome</keyword>
<dbReference type="Proteomes" id="UP000018888">
    <property type="component" value="Unassembled WGS sequence"/>
</dbReference>
<feature type="repeat" description="WD" evidence="6">
    <location>
        <begin position="157"/>
        <end position="190"/>
    </location>
</feature>
<evidence type="ECO:0000256" key="6">
    <source>
        <dbReference type="PROSITE-ProRule" id="PRU00221"/>
    </source>
</evidence>
<sequence>MPTTYTLKHVVTLPTKQATRFYGVCFNNYDTVNTAFAVVGGRYIIVARLESEKPVALNIAQKYVDENEQEDFYCCTWSIDPISGAPLLVVAGFTAVIKIIDTSAGSFTKTLQGHGGEIHEMKSHPRDPSLLFSASKDLSIRLWRIDTMQTVAIFAGECGHREAPLSIDVHLSGDFFASSGMDRTVKIWSLCTPVMKNAINSSISRPSSSSRASSCCSSNETPLKVVTVHYPIFSTAGVHDNFVDCIRWYGDLLLTRCANDARILLWKPDVKLEAFDNSNVTTVVVGGPAVLSKRQSSFEIICEFEFMNCDLWFLRFGMSYDCRMLATGNQAGKIYLWDVQEDCVDYYIEKKRLEYQEIKNDKTFEKKKKSNKKTNKKTNKNNETNINESNVSYEPIILSSACDSTIRQPNKISLKYVRSSLLDGWEGENEERTSYYIMESERGFYQSFIHKEQWHVPEQDRHKLLEIPQFIKKYRSWINLW</sequence>
<comment type="similarity">
    <text evidence="1">Belongs to the WD repeat ESC family.</text>
</comment>
<keyword evidence="5" id="KW-0804">Transcription</keyword>
<dbReference type="PANTHER" id="PTHR10253">
    <property type="entry name" value="POLYCOMB PROTEIN"/>
    <property type="match status" value="1"/>
</dbReference>
<feature type="repeat" description="WD" evidence="6">
    <location>
        <begin position="111"/>
        <end position="153"/>
    </location>
</feature>
<comment type="caution">
    <text evidence="8">The sequence shown here is derived from an EMBL/GenBank/DDBJ whole genome shotgun (WGS) entry which is preliminary data.</text>
</comment>
<organism evidence="8 9">
    <name type="scientific">Rhizophagus irregularis (strain DAOM 181602 / DAOM 197198 / MUCL 43194)</name>
    <name type="common">Arbuscular mycorrhizal fungus</name>
    <name type="synonym">Glomus intraradices</name>
    <dbReference type="NCBI Taxonomy" id="747089"/>
    <lineage>
        <taxon>Eukaryota</taxon>
        <taxon>Fungi</taxon>
        <taxon>Fungi incertae sedis</taxon>
        <taxon>Mucoromycota</taxon>
        <taxon>Glomeromycotina</taxon>
        <taxon>Glomeromycetes</taxon>
        <taxon>Glomerales</taxon>
        <taxon>Glomeraceae</taxon>
        <taxon>Rhizophagus</taxon>
    </lineage>
</organism>
<dbReference type="SUPFAM" id="SSF50978">
    <property type="entry name" value="WD40 repeat-like"/>
    <property type="match status" value="1"/>
</dbReference>
<dbReference type="EMBL" id="AUPC02000043">
    <property type="protein sequence ID" value="POG77195.1"/>
    <property type="molecule type" value="Genomic_DNA"/>
</dbReference>
<dbReference type="InterPro" id="IPR001680">
    <property type="entry name" value="WD40_rpt"/>
</dbReference>